<keyword evidence="3" id="KW-0808">Transferase</keyword>
<evidence type="ECO:0000256" key="2">
    <source>
        <dbReference type="ARBA" id="ARBA00022527"/>
    </source>
</evidence>
<evidence type="ECO:0000256" key="4">
    <source>
        <dbReference type="ARBA" id="ARBA00022741"/>
    </source>
</evidence>
<evidence type="ECO:0000313" key="11">
    <source>
        <dbReference type="EMBL" id="KDN61295.1"/>
    </source>
</evidence>
<proteinExistence type="predicted"/>
<evidence type="ECO:0000256" key="5">
    <source>
        <dbReference type="ARBA" id="ARBA00022777"/>
    </source>
</evidence>
<dbReference type="EMBL" id="JMSE01001425">
    <property type="protein sequence ID" value="KDN61295.1"/>
    <property type="molecule type" value="Genomic_DNA"/>
</dbReference>
<dbReference type="InterPro" id="IPR051334">
    <property type="entry name" value="SRPK"/>
</dbReference>
<keyword evidence="5" id="KW-0418">Kinase</keyword>
<keyword evidence="12" id="KW-1185">Reference proteome</keyword>
<dbReference type="GO" id="GO:0050684">
    <property type="term" value="P:regulation of mRNA processing"/>
    <property type="evidence" value="ECO:0007669"/>
    <property type="project" value="TreeGrafter"/>
</dbReference>
<dbReference type="Proteomes" id="UP000027238">
    <property type="component" value="Unassembled WGS sequence"/>
</dbReference>
<dbReference type="GO" id="GO:0005524">
    <property type="term" value="F:ATP binding"/>
    <property type="evidence" value="ECO:0007669"/>
    <property type="project" value="UniProtKB-UniRule"/>
</dbReference>
<organism evidence="11 12">
    <name type="scientific">Colletotrichum sublineola</name>
    <name type="common">Sorghum anthracnose fungus</name>
    <dbReference type="NCBI Taxonomy" id="1173701"/>
    <lineage>
        <taxon>Eukaryota</taxon>
        <taxon>Fungi</taxon>
        <taxon>Dikarya</taxon>
        <taxon>Ascomycota</taxon>
        <taxon>Pezizomycotina</taxon>
        <taxon>Sordariomycetes</taxon>
        <taxon>Hypocreomycetidae</taxon>
        <taxon>Glomerellales</taxon>
        <taxon>Glomerellaceae</taxon>
        <taxon>Colletotrichum</taxon>
        <taxon>Colletotrichum graminicola species complex</taxon>
    </lineage>
</organism>
<dbReference type="SUPFAM" id="SSF56112">
    <property type="entry name" value="Protein kinase-like (PK-like)"/>
    <property type="match status" value="1"/>
</dbReference>
<dbReference type="PROSITE" id="PS00107">
    <property type="entry name" value="PROTEIN_KINASE_ATP"/>
    <property type="match status" value="1"/>
</dbReference>
<evidence type="ECO:0000256" key="6">
    <source>
        <dbReference type="ARBA" id="ARBA00022840"/>
    </source>
</evidence>
<name>A0A066X5L2_COLSU</name>
<accession>A0A066X5L2</accession>
<gene>
    <name evidence="11" type="ORF">CSUB01_04325</name>
</gene>
<comment type="catalytic activity">
    <reaction evidence="7">
        <text>L-threonyl-[protein] + ATP = O-phospho-L-threonyl-[protein] + ADP + H(+)</text>
        <dbReference type="Rhea" id="RHEA:46608"/>
        <dbReference type="Rhea" id="RHEA-COMP:11060"/>
        <dbReference type="Rhea" id="RHEA-COMP:11605"/>
        <dbReference type="ChEBI" id="CHEBI:15378"/>
        <dbReference type="ChEBI" id="CHEBI:30013"/>
        <dbReference type="ChEBI" id="CHEBI:30616"/>
        <dbReference type="ChEBI" id="CHEBI:61977"/>
        <dbReference type="ChEBI" id="CHEBI:456216"/>
        <dbReference type="EC" id="2.7.11.1"/>
    </reaction>
</comment>
<evidence type="ECO:0000256" key="9">
    <source>
        <dbReference type="PROSITE-ProRule" id="PRU10141"/>
    </source>
</evidence>
<comment type="catalytic activity">
    <reaction evidence="8">
        <text>L-seryl-[protein] + ATP = O-phospho-L-seryl-[protein] + ADP + H(+)</text>
        <dbReference type="Rhea" id="RHEA:17989"/>
        <dbReference type="Rhea" id="RHEA-COMP:9863"/>
        <dbReference type="Rhea" id="RHEA-COMP:11604"/>
        <dbReference type="ChEBI" id="CHEBI:15378"/>
        <dbReference type="ChEBI" id="CHEBI:29999"/>
        <dbReference type="ChEBI" id="CHEBI:30616"/>
        <dbReference type="ChEBI" id="CHEBI:83421"/>
        <dbReference type="ChEBI" id="CHEBI:456216"/>
        <dbReference type="EC" id="2.7.11.1"/>
    </reaction>
</comment>
<dbReference type="OMA" id="KDGSWIR"/>
<evidence type="ECO:0000256" key="7">
    <source>
        <dbReference type="ARBA" id="ARBA00047899"/>
    </source>
</evidence>
<dbReference type="AlphaFoldDB" id="A0A066X5L2"/>
<dbReference type="Pfam" id="PF00069">
    <property type="entry name" value="Pkinase"/>
    <property type="match status" value="1"/>
</dbReference>
<dbReference type="Gene3D" id="1.10.510.10">
    <property type="entry name" value="Transferase(Phosphotransferase) domain 1"/>
    <property type="match status" value="1"/>
</dbReference>
<dbReference type="PANTHER" id="PTHR47634:SF9">
    <property type="entry name" value="PROTEIN KINASE DOMAIN-CONTAINING PROTEIN-RELATED"/>
    <property type="match status" value="1"/>
</dbReference>
<dbReference type="OrthoDB" id="5979581at2759"/>
<keyword evidence="6 9" id="KW-0067">ATP-binding</keyword>
<reference evidence="12" key="1">
    <citation type="journal article" date="2014" name="Genome Announc.">
        <title>Draft genome sequence of Colletotrichum sublineola, a destructive pathogen of cultivated sorghum.</title>
        <authorList>
            <person name="Baroncelli R."/>
            <person name="Sanz-Martin J.M."/>
            <person name="Rech G.E."/>
            <person name="Sukno S.A."/>
            <person name="Thon M.R."/>
        </authorList>
    </citation>
    <scope>NUCLEOTIDE SEQUENCE [LARGE SCALE GENOMIC DNA]</scope>
    <source>
        <strain evidence="12">TX430BB</strain>
    </source>
</reference>
<dbReference type="InterPro" id="IPR011009">
    <property type="entry name" value="Kinase-like_dom_sf"/>
</dbReference>
<dbReference type="eggNOG" id="KOG1290">
    <property type="taxonomic scope" value="Eukaryota"/>
</dbReference>
<feature type="domain" description="Protein kinase" evidence="10">
    <location>
        <begin position="38"/>
        <end position="409"/>
    </location>
</feature>
<dbReference type="PANTHER" id="PTHR47634">
    <property type="entry name" value="PROTEIN KINASE DOMAIN-CONTAINING PROTEIN-RELATED"/>
    <property type="match status" value="1"/>
</dbReference>
<dbReference type="PROSITE" id="PS50011">
    <property type="entry name" value="PROTEIN_KINASE_DOM"/>
    <property type="match status" value="1"/>
</dbReference>
<comment type="caution">
    <text evidence="11">The sequence shown here is derived from an EMBL/GenBank/DDBJ whole genome shotgun (WGS) entry which is preliminary data.</text>
</comment>
<dbReference type="InterPro" id="IPR017441">
    <property type="entry name" value="Protein_kinase_ATP_BS"/>
</dbReference>
<evidence type="ECO:0000313" key="12">
    <source>
        <dbReference type="Proteomes" id="UP000027238"/>
    </source>
</evidence>
<keyword evidence="2" id="KW-0723">Serine/threonine-protein kinase</keyword>
<protein>
    <recommendedName>
        <fullName evidence="1">non-specific serine/threonine protein kinase</fullName>
        <ecNumber evidence="1">2.7.11.1</ecNumber>
    </recommendedName>
</protein>
<dbReference type="HOGENOM" id="CLU_000288_81_2_1"/>
<sequence length="425" mass="47827">MSASDQEYGYIADVERLSDYRLGGYHPIQIDDRLHKRYRIVHKLGHGTFSTVWLTLDELTSNYVAVKVGTADADTQEVEILSQLTTVVPNYSHAAHKTSMIPPVINRFSLDGPNGTHPCFVTVPARCSLMDAKEASDLRLFELGVAWSLAAQLAMAISLVHLQGYAHGDLHLGNLLLQLPPSFNGLSVDELYAEIGAPEPEPVVRLDKSSTSSAAGIPSYAVPAVWLGIASDEITLTEAKLLLGDFGVAFRPSDKSRFESYTPLVIRPPEAYFEPTTPLSFASDIWSLGCTIFELLAHRSLIDGILAPQDEITAQQVHLQGPLPLEWWDNWEQRSKWFDEAGIPLSNERDIWTWDRRFEQWVQEPRQSCGMSVIGEEEKVALFEMLHRMLAWRPRERPDAAEVLDMAWMKRWALPAYEESRKAWA</sequence>
<dbReference type="EC" id="2.7.11.1" evidence="1"/>
<dbReference type="GO" id="GO:0004674">
    <property type="term" value="F:protein serine/threonine kinase activity"/>
    <property type="evidence" value="ECO:0007669"/>
    <property type="project" value="UniProtKB-KW"/>
</dbReference>
<dbReference type="SMART" id="SM00220">
    <property type="entry name" value="S_TKc"/>
    <property type="match status" value="1"/>
</dbReference>
<evidence type="ECO:0000256" key="8">
    <source>
        <dbReference type="ARBA" id="ARBA00048679"/>
    </source>
</evidence>
<evidence type="ECO:0000259" key="10">
    <source>
        <dbReference type="PROSITE" id="PS50011"/>
    </source>
</evidence>
<keyword evidence="4 9" id="KW-0547">Nucleotide-binding</keyword>
<evidence type="ECO:0000256" key="3">
    <source>
        <dbReference type="ARBA" id="ARBA00022679"/>
    </source>
</evidence>
<dbReference type="STRING" id="1173701.A0A066X5L2"/>
<dbReference type="InterPro" id="IPR000719">
    <property type="entry name" value="Prot_kinase_dom"/>
</dbReference>
<evidence type="ECO:0000256" key="1">
    <source>
        <dbReference type="ARBA" id="ARBA00012513"/>
    </source>
</evidence>
<feature type="binding site" evidence="9">
    <location>
        <position position="67"/>
    </location>
    <ligand>
        <name>ATP</name>
        <dbReference type="ChEBI" id="CHEBI:30616"/>
    </ligand>
</feature>
<dbReference type="Gene3D" id="3.30.200.20">
    <property type="entry name" value="Phosphorylase Kinase, domain 1"/>
    <property type="match status" value="1"/>
</dbReference>
<dbReference type="GO" id="GO:0000245">
    <property type="term" value="P:spliceosomal complex assembly"/>
    <property type="evidence" value="ECO:0007669"/>
    <property type="project" value="TreeGrafter"/>
</dbReference>